<keyword evidence="8" id="KW-0053">Apoptosis</keyword>
<evidence type="ECO:0000256" key="2">
    <source>
        <dbReference type="ARBA" id="ARBA00004556"/>
    </source>
</evidence>
<evidence type="ECO:0000256" key="1">
    <source>
        <dbReference type="ARBA" id="ARBA00004251"/>
    </source>
</evidence>
<dbReference type="Proteomes" id="UP000550707">
    <property type="component" value="Unassembled WGS sequence"/>
</dbReference>
<evidence type="ECO:0000256" key="3">
    <source>
        <dbReference type="ARBA" id="ARBA00008688"/>
    </source>
</evidence>
<evidence type="ECO:0000256" key="14">
    <source>
        <dbReference type="ARBA" id="ARBA00023180"/>
    </source>
</evidence>
<dbReference type="PRINTS" id="PR01970">
    <property type="entry name" value="TNFACTORR19L"/>
</dbReference>
<feature type="compositionally biased region" description="Polar residues" evidence="17">
    <location>
        <begin position="207"/>
        <end position="219"/>
    </location>
</feature>
<dbReference type="SMART" id="SM00208">
    <property type="entry name" value="TNFR"/>
    <property type="match status" value="1"/>
</dbReference>
<evidence type="ECO:0000259" key="19">
    <source>
        <dbReference type="SMART" id="SM00208"/>
    </source>
</evidence>
<evidence type="ECO:0000256" key="10">
    <source>
        <dbReference type="ARBA" id="ARBA00022989"/>
    </source>
</evidence>
<dbReference type="GO" id="GO:0005886">
    <property type="term" value="C:plasma membrane"/>
    <property type="evidence" value="ECO:0007669"/>
    <property type="project" value="UniProtKB-SubCell"/>
</dbReference>
<dbReference type="AlphaFoldDB" id="A0A7J8EU58"/>
<feature type="region of interest" description="Disordered" evidence="17">
    <location>
        <begin position="189"/>
        <end position="234"/>
    </location>
</feature>
<dbReference type="Gene3D" id="2.10.50.10">
    <property type="entry name" value="Tumor Necrosis Factor Receptor, subunit A, domain 2"/>
    <property type="match status" value="2"/>
</dbReference>
<reference evidence="20 21" key="1">
    <citation type="journal article" date="2020" name="Nature">
        <title>Six reference-quality genomes reveal evolution of bat adaptations.</title>
        <authorList>
            <person name="Jebb D."/>
            <person name="Huang Z."/>
            <person name="Pippel M."/>
            <person name="Hughes G.M."/>
            <person name="Lavrichenko K."/>
            <person name="Devanna P."/>
            <person name="Winkler S."/>
            <person name="Jermiin L.S."/>
            <person name="Skirmuntt E.C."/>
            <person name="Katzourakis A."/>
            <person name="Burkitt-Gray L."/>
            <person name="Ray D.A."/>
            <person name="Sullivan K.A.M."/>
            <person name="Roscito J.G."/>
            <person name="Kirilenko B.M."/>
            <person name="Davalos L.M."/>
            <person name="Corthals A.P."/>
            <person name="Power M.L."/>
            <person name="Jones G."/>
            <person name="Ransome R.D."/>
            <person name="Dechmann D.K.N."/>
            <person name="Locatelli A.G."/>
            <person name="Puechmaille S.J."/>
            <person name="Fedrigo O."/>
            <person name="Jarvis E.D."/>
            <person name="Hiller M."/>
            <person name="Vernes S.C."/>
            <person name="Myers E.W."/>
            <person name="Teeling E.C."/>
        </authorList>
    </citation>
    <scope>NUCLEOTIDE SEQUENCE [LARGE SCALE GENOMIC DNA]</scope>
    <source>
        <strain evidence="20">MMolMol1</strain>
        <tissue evidence="20">Muscle</tissue>
    </source>
</reference>
<evidence type="ECO:0000256" key="16">
    <source>
        <dbReference type="ARBA" id="ARBA00070547"/>
    </source>
</evidence>
<dbReference type="GO" id="GO:0097186">
    <property type="term" value="P:amelogenesis"/>
    <property type="evidence" value="ECO:0007669"/>
    <property type="project" value="TreeGrafter"/>
</dbReference>
<accession>A0A7J8EU58</accession>
<comment type="caution">
    <text evidence="20">The sequence shown here is derived from an EMBL/GenBank/DDBJ whole genome shotgun (WGS) entry which is preliminary data.</text>
</comment>
<organism evidence="20 21">
    <name type="scientific">Molossus molossus</name>
    <name type="common">Pallas' mastiff bat</name>
    <name type="synonym">Vespertilio molossus</name>
    <dbReference type="NCBI Taxonomy" id="27622"/>
    <lineage>
        <taxon>Eukaryota</taxon>
        <taxon>Metazoa</taxon>
        <taxon>Chordata</taxon>
        <taxon>Craniata</taxon>
        <taxon>Vertebrata</taxon>
        <taxon>Euteleostomi</taxon>
        <taxon>Mammalia</taxon>
        <taxon>Eutheria</taxon>
        <taxon>Laurasiatheria</taxon>
        <taxon>Chiroptera</taxon>
        <taxon>Yangochiroptera</taxon>
        <taxon>Molossidae</taxon>
        <taxon>Molossus</taxon>
    </lineage>
</organism>
<dbReference type="FunFam" id="2.10.50.10:FF:000039">
    <property type="entry name" value="Tumor necrosis factor receptor superfamily member 19L"/>
    <property type="match status" value="1"/>
</dbReference>
<dbReference type="InterPro" id="IPR001368">
    <property type="entry name" value="TNFR/NGFR_Cys_rich_reg"/>
</dbReference>
<evidence type="ECO:0000256" key="9">
    <source>
        <dbReference type="ARBA" id="ARBA00022729"/>
    </source>
</evidence>
<dbReference type="InterPro" id="IPR034048">
    <property type="entry name" value="TNFRSF19L_N"/>
</dbReference>
<dbReference type="InterPro" id="IPR022333">
    <property type="entry name" value="TNFR_19-like"/>
</dbReference>
<evidence type="ECO:0000256" key="4">
    <source>
        <dbReference type="ARBA" id="ARBA00022475"/>
    </source>
</evidence>
<keyword evidence="5" id="KW-0963">Cytoplasm</keyword>
<dbReference type="GO" id="GO:0048471">
    <property type="term" value="C:perinuclear region of cytoplasm"/>
    <property type="evidence" value="ECO:0007669"/>
    <property type="project" value="UniProtKB-SubCell"/>
</dbReference>
<keyword evidence="4" id="KW-1003">Cell membrane</keyword>
<keyword evidence="9 18" id="KW-0732">Signal</keyword>
<name>A0A7J8EU58_MOLMO</name>
<keyword evidence="13 20" id="KW-0675">Receptor</keyword>
<feature type="chain" id="PRO_5029690199" description="Tumor necrosis factor receptor superfamily member 19L" evidence="18">
    <location>
        <begin position="26"/>
        <end position="247"/>
    </location>
</feature>
<comment type="similarity">
    <text evidence="3">Belongs to the RELT family.</text>
</comment>
<keyword evidence="21" id="KW-1185">Reference proteome</keyword>
<dbReference type="PANTHER" id="PTHR47397">
    <property type="entry name" value="TUMOR NECROSIS FACTOR RECEPTOR SUPERFAMILY MEMBER 19L"/>
    <property type="match status" value="1"/>
</dbReference>
<dbReference type="PANTHER" id="PTHR47397:SF1">
    <property type="entry name" value="TUMOR NECROSIS FACTOR RECEPTOR SUPERFAMILY MEMBER 19L"/>
    <property type="match status" value="1"/>
</dbReference>
<dbReference type="SUPFAM" id="SSF57586">
    <property type="entry name" value="TNF receptor-like"/>
    <property type="match status" value="1"/>
</dbReference>
<proteinExistence type="inferred from homology"/>
<keyword evidence="14" id="KW-0325">Glycoprotein</keyword>
<keyword evidence="11" id="KW-0472">Membrane</keyword>
<keyword evidence="7" id="KW-0812">Transmembrane</keyword>
<dbReference type="EMBL" id="JACASF010000013">
    <property type="protein sequence ID" value="KAF6438865.1"/>
    <property type="molecule type" value="Genomic_DNA"/>
</dbReference>
<comment type="subcellular location">
    <subcellularLocation>
        <location evidence="1">Cell membrane</location>
        <topology evidence="1">Single-pass type I membrane protein</topology>
    </subcellularLocation>
    <subcellularLocation>
        <location evidence="2">Cytoplasm</location>
        <location evidence="2">Perinuclear region</location>
    </subcellularLocation>
</comment>
<evidence type="ECO:0000256" key="13">
    <source>
        <dbReference type="ARBA" id="ARBA00023170"/>
    </source>
</evidence>
<feature type="signal peptide" evidence="18">
    <location>
        <begin position="1"/>
        <end position="25"/>
    </location>
</feature>
<keyword evidence="6" id="KW-0597">Phosphoprotein</keyword>
<feature type="domain" description="TNFR-Cys" evidence="19">
    <location>
        <begin position="52"/>
        <end position="91"/>
    </location>
</feature>
<evidence type="ECO:0000256" key="6">
    <source>
        <dbReference type="ARBA" id="ARBA00022553"/>
    </source>
</evidence>
<sequence length="247" mass="26615">MKLSPPPRWPLSCFLVLLRWPLATPTSTTPWQCPPGEEPSLDPGQGTLCRSCPPGTFSSSWGSSPCQSHSRCSLRGRLEAQAGTVTQDTLCGDCQPGWFAPSEVPHVPCQPCSRCSQKKWPEVLLSPEAAAATTPTPRLLSNPARAPKAGAKAGRQGEITILSVGRFRVARIPEQRTSSLASELKTITEAEPSVGDFTDSPQPGLPTEQQTLLGSNGSHTKWPKPPAEKKAEENRYVVRLSESNLVI</sequence>
<evidence type="ECO:0000256" key="8">
    <source>
        <dbReference type="ARBA" id="ARBA00022703"/>
    </source>
</evidence>
<evidence type="ECO:0000256" key="17">
    <source>
        <dbReference type="SAM" id="MobiDB-lite"/>
    </source>
</evidence>
<protein>
    <recommendedName>
        <fullName evidence="16">Tumor necrosis factor receptor superfamily member 19L</fullName>
    </recommendedName>
</protein>
<evidence type="ECO:0000313" key="21">
    <source>
        <dbReference type="Proteomes" id="UP000550707"/>
    </source>
</evidence>
<evidence type="ECO:0000256" key="15">
    <source>
        <dbReference type="ARBA" id="ARBA00057580"/>
    </source>
</evidence>
<dbReference type="Pfam" id="PF00020">
    <property type="entry name" value="TNFR_c6"/>
    <property type="match status" value="1"/>
</dbReference>
<evidence type="ECO:0000256" key="12">
    <source>
        <dbReference type="ARBA" id="ARBA00023157"/>
    </source>
</evidence>
<dbReference type="CDD" id="cd13419">
    <property type="entry name" value="TNFRSF19L"/>
    <property type="match status" value="1"/>
</dbReference>
<gene>
    <name evidence="20" type="ORF">HJG59_015479</name>
</gene>
<evidence type="ECO:0000313" key="20">
    <source>
        <dbReference type="EMBL" id="KAF6438865.1"/>
    </source>
</evidence>
<keyword evidence="10" id="KW-1133">Transmembrane helix</keyword>
<evidence type="ECO:0000256" key="11">
    <source>
        <dbReference type="ARBA" id="ARBA00023136"/>
    </source>
</evidence>
<keyword evidence="12" id="KW-1015">Disulfide bond</keyword>
<dbReference type="GO" id="GO:0006915">
    <property type="term" value="P:apoptotic process"/>
    <property type="evidence" value="ECO:0007669"/>
    <property type="project" value="UniProtKB-KW"/>
</dbReference>
<evidence type="ECO:0000256" key="5">
    <source>
        <dbReference type="ARBA" id="ARBA00022490"/>
    </source>
</evidence>
<evidence type="ECO:0000256" key="18">
    <source>
        <dbReference type="SAM" id="SignalP"/>
    </source>
</evidence>
<comment type="function">
    <text evidence="15">May play a role in apoptosis. Induces activation of MAPK14/p38 and MAPK8/JNK MAPK cascades, when overexpressed. Involved in dental enamel formation.</text>
</comment>
<evidence type="ECO:0000256" key="7">
    <source>
        <dbReference type="ARBA" id="ARBA00022692"/>
    </source>
</evidence>